<protein>
    <submittedName>
        <fullName evidence="1">Uncharacterized protein</fullName>
    </submittedName>
</protein>
<feature type="non-terminal residue" evidence="1">
    <location>
        <position position="1"/>
    </location>
</feature>
<evidence type="ECO:0000313" key="1">
    <source>
        <dbReference type="EMBL" id="EKC55185.1"/>
    </source>
</evidence>
<reference evidence="1" key="1">
    <citation type="journal article" date="2013" name="Environ. Microbiol.">
        <title>Microbiota from the distal guts of lean and obese adolescents exhibit partial functional redundancy besides clear differences in community structure.</title>
        <authorList>
            <person name="Ferrer M."/>
            <person name="Ruiz A."/>
            <person name="Lanza F."/>
            <person name="Haange S.B."/>
            <person name="Oberbach A."/>
            <person name="Till H."/>
            <person name="Bargiela R."/>
            <person name="Campoy C."/>
            <person name="Segura M.T."/>
            <person name="Richter M."/>
            <person name="von Bergen M."/>
            <person name="Seifert J."/>
            <person name="Suarez A."/>
        </authorList>
    </citation>
    <scope>NUCLEOTIDE SEQUENCE</scope>
</reference>
<accession>K1SMU6</accession>
<name>K1SMU6_9ZZZZ</name>
<sequence>HTATDKHFTVESAEGLNVVISK</sequence>
<organism evidence="1">
    <name type="scientific">human gut metagenome</name>
    <dbReference type="NCBI Taxonomy" id="408170"/>
    <lineage>
        <taxon>unclassified sequences</taxon>
        <taxon>metagenomes</taxon>
        <taxon>organismal metagenomes</taxon>
    </lineage>
</organism>
<comment type="caution">
    <text evidence="1">The sequence shown here is derived from an EMBL/GenBank/DDBJ whole genome shotgun (WGS) entry which is preliminary data.</text>
</comment>
<dbReference type="AlphaFoldDB" id="K1SMU6"/>
<proteinExistence type="predicted"/>
<dbReference type="EMBL" id="AJWY01010566">
    <property type="protein sequence ID" value="EKC55185.1"/>
    <property type="molecule type" value="Genomic_DNA"/>
</dbReference>
<gene>
    <name evidence="1" type="ORF">LEA_15482</name>
</gene>